<keyword evidence="5" id="KW-1185">Reference proteome</keyword>
<dbReference type="AlphaFoldDB" id="A0A3D9UUD8"/>
<evidence type="ECO:0000256" key="1">
    <source>
        <dbReference type="ARBA" id="ARBA00007274"/>
    </source>
</evidence>
<evidence type="ECO:0000259" key="3">
    <source>
        <dbReference type="SMART" id="SM01266"/>
    </source>
</evidence>
<dbReference type="Pfam" id="PF12464">
    <property type="entry name" value="Mac"/>
    <property type="match status" value="1"/>
</dbReference>
<sequence>MSSDDRTMRERMEAGDLYIAVDPELGELSSRALDLVQAYNAASVRQPGLRRRPTRKRCTCLQRLRLQRQRLKVGAAFAGSVVGQSRAAITANAPASATFLRKLI</sequence>
<dbReference type="InterPro" id="IPR024688">
    <property type="entry name" value="Mac_dom"/>
</dbReference>
<name>A0A3D9UUD8_9MICO</name>
<reference evidence="4 5" key="1">
    <citation type="submission" date="2018-08" db="EMBL/GenBank/DDBJ databases">
        <title>Sequencing the genomes of 1000 actinobacteria strains.</title>
        <authorList>
            <person name="Klenk H.-P."/>
        </authorList>
    </citation>
    <scope>NUCLEOTIDE SEQUENCE [LARGE SCALE GENOMIC DNA]</scope>
    <source>
        <strain evidence="4 5">DSM 22967</strain>
    </source>
</reference>
<dbReference type="EMBL" id="QTUA01000001">
    <property type="protein sequence ID" value="REF29624.1"/>
    <property type="molecule type" value="Genomic_DNA"/>
</dbReference>
<accession>A0A3D9UUD8</accession>
<gene>
    <name evidence="4" type="ORF">DFJ65_0583</name>
</gene>
<protein>
    <submittedName>
        <fullName evidence="4">Maltose acetyltransferase-like protein</fullName>
    </submittedName>
</protein>
<evidence type="ECO:0000256" key="2">
    <source>
        <dbReference type="ARBA" id="ARBA00022679"/>
    </source>
</evidence>
<evidence type="ECO:0000313" key="4">
    <source>
        <dbReference type="EMBL" id="REF29624.1"/>
    </source>
</evidence>
<proteinExistence type="inferred from homology"/>
<dbReference type="SMART" id="SM01266">
    <property type="entry name" value="Mac"/>
    <property type="match status" value="1"/>
</dbReference>
<organism evidence="4 5">
    <name type="scientific">Calidifontibacter indicus</name>
    <dbReference type="NCBI Taxonomy" id="419650"/>
    <lineage>
        <taxon>Bacteria</taxon>
        <taxon>Bacillati</taxon>
        <taxon>Actinomycetota</taxon>
        <taxon>Actinomycetes</taxon>
        <taxon>Micrococcales</taxon>
        <taxon>Dermacoccaceae</taxon>
        <taxon>Calidifontibacter</taxon>
    </lineage>
</organism>
<dbReference type="GO" id="GO:0016407">
    <property type="term" value="F:acetyltransferase activity"/>
    <property type="evidence" value="ECO:0007669"/>
    <property type="project" value="InterPro"/>
</dbReference>
<dbReference type="Proteomes" id="UP000256253">
    <property type="component" value="Unassembled WGS sequence"/>
</dbReference>
<comment type="caution">
    <text evidence="4">The sequence shown here is derived from an EMBL/GenBank/DDBJ whole genome shotgun (WGS) entry which is preliminary data.</text>
</comment>
<feature type="domain" description="Maltose/galactoside acetyltransferase" evidence="3">
    <location>
        <begin position="9"/>
        <end position="75"/>
    </location>
</feature>
<comment type="similarity">
    <text evidence="1">Belongs to the transferase hexapeptide repeat family.</text>
</comment>
<evidence type="ECO:0000313" key="5">
    <source>
        <dbReference type="Proteomes" id="UP000256253"/>
    </source>
</evidence>
<keyword evidence="2 4" id="KW-0808">Transferase</keyword>